<dbReference type="EMBL" id="AAOA02000003">
    <property type="protein sequence ID" value="EAQ98805.1"/>
    <property type="molecule type" value="Genomic_DNA"/>
</dbReference>
<reference evidence="1 2" key="2">
    <citation type="journal article" date="2009" name="PLoS ONE">
        <title>The photosynthetic apparatus and its regulation in the aerobic gammaproteobacterium Congregibacter litoralis gen. nov., sp. nov.</title>
        <authorList>
            <person name="Spring S."/>
            <person name="Lunsdorf H."/>
            <person name="Fuchs B.M."/>
            <person name="Tindall B.J."/>
        </authorList>
    </citation>
    <scope>NUCLEOTIDE SEQUENCE [LARGE SCALE GENOMIC DNA]</scope>
    <source>
        <strain evidence="1">KT71</strain>
    </source>
</reference>
<dbReference type="Gene3D" id="1.10.10.10">
    <property type="entry name" value="Winged helix-like DNA-binding domain superfamily/Winged helix DNA-binding domain"/>
    <property type="match status" value="1"/>
</dbReference>
<dbReference type="InterPro" id="IPR011991">
    <property type="entry name" value="ArsR-like_HTH"/>
</dbReference>
<evidence type="ECO:0000313" key="2">
    <source>
        <dbReference type="Proteomes" id="UP000019205"/>
    </source>
</evidence>
<dbReference type="STRING" id="314285.KT71_09267"/>
<organism evidence="1 2">
    <name type="scientific">Congregibacter litoralis KT71</name>
    <dbReference type="NCBI Taxonomy" id="314285"/>
    <lineage>
        <taxon>Bacteria</taxon>
        <taxon>Pseudomonadati</taxon>
        <taxon>Pseudomonadota</taxon>
        <taxon>Gammaproteobacteria</taxon>
        <taxon>Cellvibrionales</taxon>
        <taxon>Halieaceae</taxon>
        <taxon>Congregibacter</taxon>
    </lineage>
</organism>
<dbReference type="GO" id="GO:0006355">
    <property type="term" value="P:regulation of DNA-templated transcription"/>
    <property type="evidence" value="ECO:0007669"/>
    <property type="project" value="UniProtKB-ARBA"/>
</dbReference>
<dbReference type="InterPro" id="IPR036390">
    <property type="entry name" value="WH_DNA-bd_sf"/>
</dbReference>
<sequence>MLESLVGSPNAERVLLFLAERERGYPREIAKTFDVAPSQVQRVMERMERDGLLVAVNVGKTRVYEFNPRFAFKSAVVDLFKDALSRYPKDMQDRIKMTRRRPRRKDKTL</sequence>
<dbReference type="SUPFAM" id="SSF46785">
    <property type="entry name" value="Winged helix' DNA-binding domain"/>
    <property type="match status" value="1"/>
</dbReference>
<protein>
    <submittedName>
        <fullName evidence="1">Mn-dependent transcriptional regulator</fullName>
    </submittedName>
</protein>
<dbReference type="AlphaFoldDB" id="A4A4T4"/>
<comment type="caution">
    <text evidence="1">The sequence shown here is derived from an EMBL/GenBank/DDBJ whole genome shotgun (WGS) entry which is preliminary data.</text>
</comment>
<dbReference type="Proteomes" id="UP000019205">
    <property type="component" value="Chromosome"/>
</dbReference>
<name>A4A4T4_9GAMM</name>
<dbReference type="CDD" id="cd00090">
    <property type="entry name" value="HTH_ARSR"/>
    <property type="match status" value="1"/>
</dbReference>
<accession>A4A4T4</accession>
<evidence type="ECO:0000313" key="1">
    <source>
        <dbReference type="EMBL" id="EAQ98805.1"/>
    </source>
</evidence>
<dbReference type="InterPro" id="IPR036388">
    <property type="entry name" value="WH-like_DNA-bd_sf"/>
</dbReference>
<reference evidence="1 2" key="1">
    <citation type="journal article" date="2007" name="Proc. Natl. Acad. Sci. U.S.A.">
        <title>Characterization of a marine gammaproteobacterium capable of aerobic anoxygenic photosynthesis.</title>
        <authorList>
            <person name="Fuchs B.M."/>
            <person name="Spring S."/>
            <person name="Teeling H."/>
            <person name="Quast C."/>
            <person name="Wulf J."/>
            <person name="Schattenhofer M."/>
            <person name="Yan S."/>
            <person name="Ferriera S."/>
            <person name="Johnson J."/>
            <person name="Glockner F.O."/>
            <person name="Amann R."/>
        </authorList>
    </citation>
    <scope>NUCLEOTIDE SEQUENCE [LARGE SCALE GENOMIC DNA]</scope>
    <source>
        <strain evidence="1">KT71</strain>
    </source>
</reference>
<dbReference type="RefSeq" id="WP_008294281.1">
    <property type="nucleotide sequence ID" value="NZ_CM002299.1"/>
</dbReference>
<dbReference type="HOGENOM" id="CLU_169577_0_0_6"/>
<dbReference type="OrthoDB" id="5738144at2"/>
<dbReference type="eggNOG" id="COG0640">
    <property type="taxonomic scope" value="Bacteria"/>
</dbReference>
<gene>
    <name evidence="1" type="ORF">KT71_09267</name>
</gene>
<keyword evidence="2" id="KW-1185">Reference proteome</keyword>
<proteinExistence type="predicted"/>